<keyword evidence="8" id="KW-0175">Coiled coil</keyword>
<evidence type="ECO:0000256" key="5">
    <source>
        <dbReference type="ARBA" id="ARBA00022989"/>
    </source>
</evidence>
<evidence type="ECO:0000256" key="9">
    <source>
        <dbReference type="SAM" id="Phobius"/>
    </source>
</evidence>
<gene>
    <name evidence="10" type="primary">VPH1_6</name>
    <name evidence="10" type="ORF">FOZ63_026020</name>
</gene>
<feature type="transmembrane region" description="Helical" evidence="9">
    <location>
        <begin position="340"/>
        <end position="363"/>
    </location>
</feature>
<dbReference type="GO" id="GO:0051117">
    <property type="term" value="F:ATPase binding"/>
    <property type="evidence" value="ECO:0007669"/>
    <property type="project" value="TreeGrafter"/>
</dbReference>
<evidence type="ECO:0000256" key="7">
    <source>
        <dbReference type="ARBA" id="ARBA00023136"/>
    </source>
</evidence>
<evidence type="ECO:0000313" key="10">
    <source>
        <dbReference type="EMBL" id="KAF4759480.1"/>
    </source>
</evidence>
<name>A0A7J6UQ83_PEROL</name>
<dbReference type="Proteomes" id="UP000553632">
    <property type="component" value="Unassembled WGS sequence"/>
</dbReference>
<comment type="caution">
    <text evidence="10">The sequence shown here is derived from an EMBL/GenBank/DDBJ whole genome shotgun (WGS) entry which is preliminary data.</text>
</comment>
<keyword evidence="3" id="KW-0813">Transport</keyword>
<evidence type="ECO:0000256" key="8">
    <source>
        <dbReference type="SAM" id="Coils"/>
    </source>
</evidence>
<proteinExistence type="inferred from homology"/>
<feature type="transmembrane region" description="Helical" evidence="9">
    <location>
        <begin position="384"/>
        <end position="412"/>
    </location>
</feature>
<dbReference type="GO" id="GO:0016471">
    <property type="term" value="C:vacuolar proton-transporting V-type ATPase complex"/>
    <property type="evidence" value="ECO:0007669"/>
    <property type="project" value="TreeGrafter"/>
</dbReference>
<feature type="transmembrane region" description="Helical" evidence="9">
    <location>
        <begin position="1216"/>
        <end position="1232"/>
    </location>
</feature>
<reference evidence="10 11" key="1">
    <citation type="submission" date="2020-04" db="EMBL/GenBank/DDBJ databases">
        <title>Perkinsus olseni comparative genomics.</title>
        <authorList>
            <person name="Bogema D.R."/>
        </authorList>
    </citation>
    <scope>NUCLEOTIDE SEQUENCE [LARGE SCALE GENOMIC DNA]</scope>
    <source>
        <strain evidence="10 11">ATCC PRA-207</strain>
    </source>
</reference>
<keyword evidence="4 9" id="KW-0812">Transmembrane</keyword>
<feature type="transmembrane region" description="Helical" evidence="9">
    <location>
        <begin position="474"/>
        <end position="491"/>
    </location>
</feature>
<keyword evidence="7 9" id="KW-0472">Membrane</keyword>
<evidence type="ECO:0000256" key="4">
    <source>
        <dbReference type="ARBA" id="ARBA00022692"/>
    </source>
</evidence>
<evidence type="ECO:0000313" key="11">
    <source>
        <dbReference type="Proteomes" id="UP000553632"/>
    </source>
</evidence>
<dbReference type="PANTHER" id="PTHR11629:SF63">
    <property type="entry name" value="V-TYPE PROTON ATPASE SUBUNIT A"/>
    <property type="match status" value="1"/>
</dbReference>
<accession>A0A7J6UQ83</accession>
<feature type="transmembrane region" description="Helical" evidence="9">
    <location>
        <begin position="695"/>
        <end position="715"/>
    </location>
</feature>
<comment type="subcellular location">
    <subcellularLocation>
        <location evidence="1">Membrane</location>
        <topology evidence="1">Multi-pass membrane protein</topology>
    </subcellularLocation>
</comment>
<dbReference type="GO" id="GO:0007035">
    <property type="term" value="P:vacuolar acidification"/>
    <property type="evidence" value="ECO:0007669"/>
    <property type="project" value="TreeGrafter"/>
</dbReference>
<keyword evidence="5 9" id="KW-1133">Transmembrane helix</keyword>
<evidence type="ECO:0000256" key="1">
    <source>
        <dbReference type="ARBA" id="ARBA00004141"/>
    </source>
</evidence>
<organism evidence="10 11">
    <name type="scientific">Perkinsus olseni</name>
    <name type="common">Perkinsus atlanticus</name>
    <dbReference type="NCBI Taxonomy" id="32597"/>
    <lineage>
        <taxon>Eukaryota</taxon>
        <taxon>Sar</taxon>
        <taxon>Alveolata</taxon>
        <taxon>Perkinsozoa</taxon>
        <taxon>Perkinsea</taxon>
        <taxon>Perkinsida</taxon>
        <taxon>Perkinsidae</taxon>
        <taxon>Perkinsus</taxon>
    </lineage>
</organism>
<evidence type="ECO:0000256" key="3">
    <source>
        <dbReference type="ARBA" id="ARBA00022448"/>
    </source>
</evidence>
<dbReference type="Pfam" id="PF01496">
    <property type="entry name" value="V_ATPase_I"/>
    <property type="match status" value="2"/>
</dbReference>
<dbReference type="PANTHER" id="PTHR11629">
    <property type="entry name" value="VACUOLAR PROTON ATPASES"/>
    <property type="match status" value="1"/>
</dbReference>
<evidence type="ECO:0000256" key="6">
    <source>
        <dbReference type="ARBA" id="ARBA00023065"/>
    </source>
</evidence>
<dbReference type="GO" id="GO:0033179">
    <property type="term" value="C:proton-transporting V-type ATPase, V0 domain"/>
    <property type="evidence" value="ECO:0007669"/>
    <property type="project" value="InterPro"/>
</dbReference>
<sequence>MIRFLSKEVESIPNVEVNKNRIDDFLEHDDEFTLDSLEAEVKRVYERFVRFHSNNEEMTTELEAAIEELNVVKDSISTGFLAAGEGLSQPLLQDEPTGQGSRRREEHMQFANIAGVVKMEDQESFARTVFRATRGNTFTQFVEIPDTRKSVFVIYFQSTTASSAMSSKVHRICNAVGVHIYQWPASKEEAKERIENLETVIADKRRALDGFSKYTRDEARSLLEPIRMGGNSRVEEWRLYCIEERSIYATLNLFEGDVSMRCDCWYPTKEKDSIREVLASSGLPASAMLIDDEHSPKTAPPTYTRKNEFTAAFQALIDTYGTPRYQEFNAGVVSIITFPFMFGIMYGDVGHGTLLTAFALWAMKNTRKWRFSDSEMVQGLIYSRYLILFMGLFAIYAGCMYNDLLGVGIHWFGSARYEDPADYGHATTFEMQPKPWFDTLNTGEGSGPYPFGVDPSWHNSTNELLFMNSLKMKLSVLFGVVQMIFGVCIKFSNDTYYRDPLDWITVCVPQMAFMICFFGYMDWMILYKWVTPVTQDPALNGAPSLINTLISFGLGQTDKQPLYQGQFTVQKWFMIIILLSLPLMLLPKPIIIGISRSYKAKKAARRAAAAQHDVEAQSLLPKDDKQTEEPAEPGMDEVWIYQMIETIEYVLGCVSHTASYLRIWALSLAHQQLSVVFFQMIMQGSLESTGVMSPIYIYCAFAVLFGITLGVLMFMDVLECTLHTLRLHWVEFMSKFYLGDGYPFVPYRHFDIIKNELEVLFQFRDGAVWHGGQLLVDRILLWWARNYVDILGHDTNIMFEDMNDNTMNRPYRKYIQRIEEMERMLRVLSKELESVQYMLLYKNRVDDFLEHDTELSLDPLEDELRGIYDRFIRFQSNNEVITAELNAAVEELHVVWASLAGGMVGDSGLEAPLLDSGEGRSYAKLHGMQFSNIAGVIDLREQETFARTVFRATRGTAFTHFTEITEDDLRNQAEQKSVFVIYFQGDAATSAMAAKLTRICKAMGVRLYEWPVSTAEGSARSRALESTIADKTAALQGFDRIMRDEARILLQPVRMGGNSRIEEWKLFCIKEKSIYATLNLFEGVTTLRADCWYPAEDEDAIRHVLAHASFGGSARASAMLVTDDAYTGKAPPTFIKRNAFTDAFQELVETYGVPHYKEFNPGVFTIVTFPFMFGVMYGDVAHGAMLLSVAIYALLNAEKWKYSDSAVHQGLSYARYLLFGMGFFAIYAGFMYNDFLSVGIGIFGESRFEDPDHFGTGASYEMRAKSWFDGSNTGDGHVTHIITATGRISPSSASPS</sequence>
<dbReference type="InterPro" id="IPR002490">
    <property type="entry name" value="V-ATPase_116kDa_su"/>
</dbReference>
<dbReference type="EMBL" id="JABANO010000143">
    <property type="protein sequence ID" value="KAF4759480.1"/>
    <property type="molecule type" value="Genomic_DNA"/>
</dbReference>
<evidence type="ECO:0000256" key="2">
    <source>
        <dbReference type="ARBA" id="ARBA00009904"/>
    </source>
</evidence>
<comment type="similarity">
    <text evidence="2">Belongs to the V-ATPase 116 kDa subunit family.</text>
</comment>
<feature type="coiled-coil region" evidence="8">
    <location>
        <begin position="811"/>
        <end position="838"/>
    </location>
</feature>
<keyword evidence="11" id="KW-1185">Reference proteome</keyword>
<dbReference type="GO" id="GO:0046961">
    <property type="term" value="F:proton-transporting ATPase activity, rotational mechanism"/>
    <property type="evidence" value="ECO:0007669"/>
    <property type="project" value="InterPro"/>
</dbReference>
<protein>
    <submittedName>
        <fullName evidence="10">H(+)-transporting V0 sector ATPase subunit a</fullName>
    </submittedName>
</protein>
<keyword evidence="6" id="KW-0406">Ion transport</keyword>
<feature type="transmembrane region" description="Helical" evidence="9">
    <location>
        <begin position="572"/>
        <end position="595"/>
    </location>
</feature>
<feature type="transmembrane region" description="Helical" evidence="9">
    <location>
        <begin position="503"/>
        <end position="521"/>
    </location>
</feature>
<feature type="transmembrane region" description="Helical" evidence="9">
    <location>
        <begin position="1171"/>
        <end position="1195"/>
    </location>
</feature>